<dbReference type="OrthoDB" id="2971563at2"/>
<dbReference type="Pfam" id="PF00753">
    <property type="entry name" value="Lactamase_B"/>
    <property type="match status" value="1"/>
</dbReference>
<dbReference type="InterPro" id="IPR001279">
    <property type="entry name" value="Metallo-B-lactamas"/>
</dbReference>
<dbReference type="SUPFAM" id="SSF56281">
    <property type="entry name" value="Metallo-hydrolase/oxidoreductase"/>
    <property type="match status" value="1"/>
</dbReference>
<evidence type="ECO:0000313" key="2">
    <source>
        <dbReference type="EMBL" id="EHN10625.1"/>
    </source>
</evidence>
<comment type="caution">
    <text evidence="2">The sequence shown here is derived from an EMBL/GenBank/DDBJ whole genome shotgun (WGS) entry which is preliminary data.</text>
</comment>
<dbReference type="PANTHER" id="PTHR23131">
    <property type="entry name" value="ENDORIBONUCLEASE LACTB2"/>
    <property type="match status" value="1"/>
</dbReference>
<name>H0E6R2_9ACTN</name>
<dbReference type="PANTHER" id="PTHR23131:SF4">
    <property type="entry name" value="METALLO-BETA-LACTAMASE SUPERFAMILY POTEIN"/>
    <property type="match status" value="1"/>
</dbReference>
<organism evidence="2 3">
    <name type="scientific">Patulibacter medicamentivorans</name>
    <dbReference type="NCBI Taxonomy" id="1097667"/>
    <lineage>
        <taxon>Bacteria</taxon>
        <taxon>Bacillati</taxon>
        <taxon>Actinomycetota</taxon>
        <taxon>Thermoleophilia</taxon>
        <taxon>Solirubrobacterales</taxon>
        <taxon>Patulibacteraceae</taxon>
        <taxon>Patulibacter</taxon>
    </lineage>
</organism>
<dbReference type="Proteomes" id="UP000005143">
    <property type="component" value="Unassembled WGS sequence"/>
</dbReference>
<dbReference type="Gene3D" id="3.60.15.10">
    <property type="entry name" value="Ribonuclease Z/Hydroxyacylglutathione hydrolase-like"/>
    <property type="match status" value="1"/>
</dbReference>
<reference evidence="2 3" key="1">
    <citation type="journal article" date="2013" name="Biodegradation">
        <title>Quantitative proteomic analysis of ibuprofen-degrading Patulibacter sp. strain I11.</title>
        <authorList>
            <person name="Almeida B."/>
            <person name="Kjeldal H."/>
            <person name="Lolas I."/>
            <person name="Knudsen A.D."/>
            <person name="Carvalho G."/>
            <person name="Nielsen K.L."/>
            <person name="Barreto Crespo M.T."/>
            <person name="Stensballe A."/>
            <person name="Nielsen J.L."/>
        </authorList>
    </citation>
    <scope>NUCLEOTIDE SEQUENCE [LARGE SCALE GENOMIC DNA]</scope>
    <source>
        <strain evidence="2 3">I11</strain>
    </source>
</reference>
<feature type="domain" description="Metallo-beta-lactamase" evidence="1">
    <location>
        <begin position="38"/>
        <end position="257"/>
    </location>
</feature>
<dbReference type="SMART" id="SM00849">
    <property type="entry name" value="Lactamase_B"/>
    <property type="match status" value="1"/>
</dbReference>
<evidence type="ECO:0000259" key="1">
    <source>
        <dbReference type="SMART" id="SM00849"/>
    </source>
</evidence>
<dbReference type="InterPro" id="IPR036866">
    <property type="entry name" value="RibonucZ/Hydroxyglut_hydro"/>
</dbReference>
<gene>
    <name evidence="2" type="ORF">PAI11_25130</name>
</gene>
<dbReference type="InterPro" id="IPR050662">
    <property type="entry name" value="Sec-metab_biosynth-thioest"/>
</dbReference>
<dbReference type="RefSeq" id="WP_007575590.1">
    <property type="nucleotide sequence ID" value="NZ_AGUD01000208.1"/>
</dbReference>
<proteinExistence type="predicted"/>
<keyword evidence="3" id="KW-1185">Reference proteome</keyword>
<accession>H0E6R2</accession>
<dbReference type="PATRIC" id="fig|1097667.3.peg.2494"/>
<dbReference type="EMBL" id="AGUD01000208">
    <property type="protein sequence ID" value="EHN10625.1"/>
    <property type="molecule type" value="Genomic_DNA"/>
</dbReference>
<evidence type="ECO:0000313" key="3">
    <source>
        <dbReference type="Proteomes" id="UP000005143"/>
    </source>
</evidence>
<protein>
    <recommendedName>
        <fullName evidence="1">Metallo-beta-lactamase domain-containing protein</fullName>
    </recommendedName>
</protein>
<sequence length="343" mass="36884">MSAPRSTQLTDREREALDAARDAGIHRISIPTPFGIGDVNVYLVEGEPLTLVDCGPNSATSLDVLEAGLADLGHALADVEQLVITHQHLDHVGLAATLGRRAGVAVTCLDLLAPVLEDWLTFAASDDDDARTLMLRHGVEPHVADALRAVAEIVQHWGAPTPVGRRLADGETLTLGGHDFTTHHRPGHSPSDTLLHDPARRIALCGDHLLSKVSSNALISRALDGSSNGRRPQPLVQYRRSLLATRELEIEIGLGGHGGPVLDHRALIDDRIAHQDRRAEQLLGLLTHGPRSAHQLATTMWGDIAVTQAYLTLSEVLGHLDLLLDAGRVTEDDSAEVVRFEAT</sequence>
<dbReference type="AlphaFoldDB" id="H0E6R2"/>